<sequence>MTGRINATLRLDSVVSSRYMFYFVYLRKNIRCNAYVNTIEIRFCMYDVLSLYVRYFLRDSSNQMLI</sequence>
<dbReference type="EMBL" id="JFGV01000087">
    <property type="protein sequence ID" value="EYU13409.1"/>
    <property type="molecule type" value="Genomic_DNA"/>
</dbReference>
<gene>
    <name evidence="1" type="ORF">BA1DRAFT_04096</name>
</gene>
<name>A0A022PD11_9GAMM</name>
<evidence type="ECO:0000313" key="1">
    <source>
        <dbReference type="EMBL" id="EYU13409.1"/>
    </source>
</evidence>
<protein>
    <submittedName>
        <fullName evidence="1">Uncharacterized protein</fullName>
    </submittedName>
</protein>
<dbReference type="AlphaFoldDB" id="A0A022PD11"/>
<evidence type="ECO:0000313" key="2">
    <source>
        <dbReference type="Proteomes" id="UP000023464"/>
    </source>
</evidence>
<accession>A0A022PD11</accession>
<keyword evidence="2" id="KW-1185">Reference proteome</keyword>
<comment type="caution">
    <text evidence="1">The sequence shown here is derived from an EMBL/GenBank/DDBJ whole genome shotgun (WGS) entry which is preliminary data.</text>
</comment>
<reference evidence="1 2" key="1">
    <citation type="submission" date="2014-03" db="EMBL/GenBank/DDBJ databases">
        <title>Draft Genome of Photorhabdus luminescens BA1, an Egyptian Isolate.</title>
        <authorList>
            <person name="Ghazal S."/>
            <person name="Hurst S.G.IV."/>
            <person name="Morris K."/>
            <person name="Thomas K."/>
            <person name="Tisa L.S."/>
        </authorList>
    </citation>
    <scope>NUCLEOTIDE SEQUENCE [LARGE SCALE GENOMIC DNA]</scope>
    <source>
        <strain evidence="1 2">BA1</strain>
    </source>
</reference>
<dbReference type="Proteomes" id="UP000023464">
    <property type="component" value="Unassembled WGS sequence"/>
</dbReference>
<proteinExistence type="predicted"/>
<organism evidence="1 2">
    <name type="scientific">Photorhabdus aegyptia</name>
    <dbReference type="NCBI Taxonomy" id="2805098"/>
    <lineage>
        <taxon>Bacteria</taxon>
        <taxon>Pseudomonadati</taxon>
        <taxon>Pseudomonadota</taxon>
        <taxon>Gammaproteobacteria</taxon>
        <taxon>Enterobacterales</taxon>
        <taxon>Morganellaceae</taxon>
        <taxon>Photorhabdus</taxon>
    </lineage>
</organism>